<dbReference type="GO" id="GO:0016746">
    <property type="term" value="F:acyltransferase activity"/>
    <property type="evidence" value="ECO:0007669"/>
    <property type="project" value="UniProtKB-KW"/>
</dbReference>
<feature type="active site" description="Nucleophile" evidence="7">
    <location>
        <position position="345"/>
    </location>
</feature>
<keyword evidence="6 7" id="KW-0961">Cell wall biogenesis/degradation</keyword>
<dbReference type="InterPro" id="IPR038063">
    <property type="entry name" value="Transpep_catalytic_dom"/>
</dbReference>
<evidence type="ECO:0000256" key="3">
    <source>
        <dbReference type="ARBA" id="ARBA00022960"/>
    </source>
</evidence>
<organism evidence="10 11">
    <name type="scientific">Natronoglycomyces albus</name>
    <dbReference type="NCBI Taxonomy" id="2811108"/>
    <lineage>
        <taxon>Bacteria</taxon>
        <taxon>Bacillati</taxon>
        <taxon>Actinomycetota</taxon>
        <taxon>Actinomycetes</taxon>
        <taxon>Glycomycetales</taxon>
        <taxon>Glycomycetaceae</taxon>
        <taxon>Natronoglycomyces</taxon>
    </lineage>
</organism>
<dbReference type="KEGG" id="nav:JQS30_13250"/>
<evidence type="ECO:0000256" key="4">
    <source>
        <dbReference type="ARBA" id="ARBA00022984"/>
    </source>
</evidence>
<dbReference type="InterPro" id="IPR005490">
    <property type="entry name" value="LD_TPept_cat_dom"/>
</dbReference>
<evidence type="ECO:0000259" key="9">
    <source>
        <dbReference type="PROSITE" id="PS52029"/>
    </source>
</evidence>
<dbReference type="PANTHER" id="PTHR30582:SF2">
    <property type="entry name" value="L,D-TRANSPEPTIDASE YCIB-RELATED"/>
    <property type="match status" value="1"/>
</dbReference>
<evidence type="ECO:0000313" key="11">
    <source>
        <dbReference type="Proteomes" id="UP000662939"/>
    </source>
</evidence>
<keyword evidence="2" id="KW-0808">Transferase</keyword>
<keyword evidence="4 7" id="KW-0573">Peptidoglycan synthesis</keyword>
<dbReference type="GO" id="GO:0005576">
    <property type="term" value="C:extracellular region"/>
    <property type="evidence" value="ECO:0007669"/>
    <property type="project" value="TreeGrafter"/>
</dbReference>
<gene>
    <name evidence="10" type="ORF">JQS30_13250</name>
</gene>
<keyword evidence="5" id="KW-0012">Acyltransferase</keyword>
<reference evidence="10" key="1">
    <citation type="submission" date="2021-02" db="EMBL/GenBank/DDBJ databases">
        <title>Natronoglycomyces albus gen. nov., sp. nov, a haloalkaliphilic actinobacterium from a soda solonchak soil.</title>
        <authorList>
            <person name="Sorokin D.Y."/>
            <person name="Khijniak T.V."/>
            <person name="Zakharycheva A.P."/>
            <person name="Boueva O.V."/>
            <person name="Ariskina E.V."/>
            <person name="Hahnke R.L."/>
            <person name="Bunk B."/>
            <person name="Sproer C."/>
            <person name="Schumann P."/>
            <person name="Evtushenko L.I."/>
            <person name="Kublanov I.V."/>
        </authorList>
    </citation>
    <scope>NUCLEOTIDE SEQUENCE</scope>
    <source>
        <strain evidence="10">DSM 106290</strain>
    </source>
</reference>
<dbReference type="GO" id="GO:0071972">
    <property type="term" value="F:peptidoglycan L,D-transpeptidase activity"/>
    <property type="evidence" value="ECO:0007669"/>
    <property type="project" value="TreeGrafter"/>
</dbReference>
<dbReference type="RefSeq" id="WP_213170724.1">
    <property type="nucleotide sequence ID" value="NZ_CP070496.1"/>
</dbReference>
<dbReference type="UniPathway" id="UPA00219"/>
<dbReference type="GO" id="GO:0008360">
    <property type="term" value="P:regulation of cell shape"/>
    <property type="evidence" value="ECO:0007669"/>
    <property type="project" value="UniProtKB-UniRule"/>
</dbReference>
<evidence type="ECO:0000256" key="5">
    <source>
        <dbReference type="ARBA" id="ARBA00023315"/>
    </source>
</evidence>
<dbReference type="PANTHER" id="PTHR30582">
    <property type="entry name" value="L,D-TRANSPEPTIDASE"/>
    <property type="match status" value="1"/>
</dbReference>
<evidence type="ECO:0000313" key="10">
    <source>
        <dbReference type="EMBL" id="QSB04727.1"/>
    </source>
</evidence>
<evidence type="ECO:0000256" key="2">
    <source>
        <dbReference type="ARBA" id="ARBA00022679"/>
    </source>
</evidence>
<dbReference type="Gene3D" id="2.60.40.3780">
    <property type="match status" value="1"/>
</dbReference>
<protein>
    <submittedName>
        <fullName evidence="10">L,D-transpeptidase family protein</fullName>
    </submittedName>
</protein>
<feature type="domain" description="L,D-TPase catalytic" evidence="9">
    <location>
        <begin position="242"/>
        <end position="369"/>
    </location>
</feature>
<dbReference type="Gene3D" id="2.60.40.3710">
    <property type="match status" value="1"/>
</dbReference>
<dbReference type="GO" id="GO:0071555">
    <property type="term" value="P:cell wall organization"/>
    <property type="evidence" value="ECO:0007669"/>
    <property type="project" value="UniProtKB-UniRule"/>
</dbReference>
<dbReference type="EMBL" id="CP070496">
    <property type="protein sequence ID" value="QSB04727.1"/>
    <property type="molecule type" value="Genomic_DNA"/>
</dbReference>
<comment type="pathway">
    <text evidence="1 7">Cell wall biogenesis; peptidoglycan biosynthesis.</text>
</comment>
<evidence type="ECO:0000256" key="8">
    <source>
        <dbReference type="SAM" id="SignalP"/>
    </source>
</evidence>
<feature type="chain" id="PRO_5034662723" evidence="8">
    <location>
        <begin position="32"/>
        <end position="398"/>
    </location>
</feature>
<dbReference type="PROSITE" id="PS51257">
    <property type="entry name" value="PROKAR_LIPOPROTEIN"/>
    <property type="match status" value="1"/>
</dbReference>
<dbReference type="InterPro" id="IPR050979">
    <property type="entry name" value="LD-transpeptidase"/>
</dbReference>
<keyword evidence="11" id="KW-1185">Reference proteome</keyword>
<name>A0A895XIE9_9ACTN</name>
<dbReference type="AlphaFoldDB" id="A0A895XIE9"/>
<dbReference type="Pfam" id="PF03734">
    <property type="entry name" value="YkuD"/>
    <property type="match status" value="1"/>
</dbReference>
<dbReference type="Gene3D" id="2.40.440.10">
    <property type="entry name" value="L,D-transpeptidase catalytic domain-like"/>
    <property type="match status" value="1"/>
</dbReference>
<feature type="signal peptide" evidence="8">
    <location>
        <begin position="1"/>
        <end position="31"/>
    </location>
</feature>
<dbReference type="Pfam" id="PF17964">
    <property type="entry name" value="Big_10"/>
    <property type="match status" value="1"/>
</dbReference>
<dbReference type="GO" id="GO:0018104">
    <property type="term" value="P:peptidoglycan-protein cross-linking"/>
    <property type="evidence" value="ECO:0007669"/>
    <property type="project" value="TreeGrafter"/>
</dbReference>
<dbReference type="SUPFAM" id="SSF141523">
    <property type="entry name" value="L,D-transpeptidase catalytic domain-like"/>
    <property type="match status" value="1"/>
</dbReference>
<dbReference type="Proteomes" id="UP000662939">
    <property type="component" value="Chromosome"/>
</dbReference>
<keyword evidence="8" id="KW-0732">Signal</keyword>
<feature type="active site" description="Proton donor/acceptor" evidence="7">
    <location>
        <position position="326"/>
    </location>
</feature>
<accession>A0A895XIE9</accession>
<dbReference type="PROSITE" id="PS52029">
    <property type="entry name" value="LD_TPASE"/>
    <property type="match status" value="1"/>
</dbReference>
<dbReference type="InterPro" id="IPR041280">
    <property type="entry name" value="Big_10"/>
</dbReference>
<sequence>MKPQKPHLRLLPVIALPLLVLSACGFGTANADATIHPAPIEPIITFDNAAGEASDKTTVKLNEEVTLSVVDGEFTSVEVTSDRGTELEGEFNDDNTAWVSTATVEAEAEYSVAASAQSPDMEVDFAQSFLTPAPEGSALKVSDVTPNLDGEVLGVGAPIIVTFNQDVPDRGAVERRLEVSSEKGHEGAWRWMSDNQAIYRTAEYWDAYQTVTFSTTWEGQNLGGDLWGGENYSTDLTIGASQLSVIDPSAHTMTVSIDGEVARTFPVSAGKATTTEYTTASGEHMVMAKSATERMISPGRDEDDPEYYDVEVDWAVRINATGEYVHQATASASGVLGQANVSHGCVNASADDAKWFYDIAQRGDVVDVINTDRQMPWDNGWGYWILSFDDWKEGSALT</sequence>
<evidence type="ECO:0000256" key="1">
    <source>
        <dbReference type="ARBA" id="ARBA00004752"/>
    </source>
</evidence>
<keyword evidence="3 7" id="KW-0133">Cell shape</keyword>
<evidence type="ECO:0000256" key="6">
    <source>
        <dbReference type="ARBA" id="ARBA00023316"/>
    </source>
</evidence>
<proteinExistence type="predicted"/>
<evidence type="ECO:0000256" key="7">
    <source>
        <dbReference type="PROSITE-ProRule" id="PRU01373"/>
    </source>
</evidence>
<dbReference type="CDD" id="cd16913">
    <property type="entry name" value="YkuD_like"/>
    <property type="match status" value="1"/>
</dbReference>